<dbReference type="InterPro" id="IPR011682">
    <property type="entry name" value="Glyco_hydro_38_C"/>
</dbReference>
<dbReference type="SUPFAM" id="SSF74650">
    <property type="entry name" value="Galactose mutarotase-like"/>
    <property type="match status" value="1"/>
</dbReference>
<dbReference type="GO" id="GO:0006013">
    <property type="term" value="P:mannose metabolic process"/>
    <property type="evidence" value="ECO:0007669"/>
    <property type="project" value="InterPro"/>
</dbReference>
<keyword evidence="2" id="KW-1185">Reference proteome</keyword>
<sequence length="265" mass="30594">MRSTNVTHPSRVKIGSSTVKSISIQNEDSFKYLELSFDSHGFLTSITEKDINTTYNFRQGFFYYKGMGNSTQPSGAYIFRPAVQEAVAVAGTIKIDVIKGNLVEEVRQTLTPWLSQIIRLYKNSTHIEFDWVVGPIPKEENREPISKEVVTRYFTDIHSEDIFFTDANGRQMMRREVNKYSSFKYDNTEPVAGNYYPISNRIYIKDAARIHRPLAVEIFNKPIIAFALLKNVTKFRQEHNLQLITEKSSNILFECHSKIISEESR</sequence>
<dbReference type="AlphaFoldDB" id="A0A1I7X606"/>
<evidence type="ECO:0000313" key="2">
    <source>
        <dbReference type="Proteomes" id="UP000095283"/>
    </source>
</evidence>
<dbReference type="PANTHER" id="PTHR11607:SF3">
    <property type="entry name" value="LYSOSOMAL ALPHA-MANNOSIDASE"/>
    <property type="match status" value="1"/>
</dbReference>
<name>A0A1I7X606_HETBA</name>
<dbReference type="InterPro" id="IPR050843">
    <property type="entry name" value="Glycosyl_Hydrlase_38"/>
</dbReference>
<dbReference type="Gene3D" id="2.70.98.30">
    <property type="entry name" value="Golgi alpha-mannosidase II, domain 4"/>
    <property type="match status" value="1"/>
</dbReference>
<organism evidence="2 3">
    <name type="scientific">Heterorhabditis bacteriophora</name>
    <name type="common">Entomopathogenic nematode worm</name>
    <dbReference type="NCBI Taxonomy" id="37862"/>
    <lineage>
        <taxon>Eukaryota</taxon>
        <taxon>Metazoa</taxon>
        <taxon>Ecdysozoa</taxon>
        <taxon>Nematoda</taxon>
        <taxon>Chromadorea</taxon>
        <taxon>Rhabditida</taxon>
        <taxon>Rhabditina</taxon>
        <taxon>Rhabditomorpha</taxon>
        <taxon>Strongyloidea</taxon>
        <taxon>Heterorhabditidae</taxon>
        <taxon>Heterorhabditis</taxon>
    </lineage>
</organism>
<dbReference type="InterPro" id="IPR011013">
    <property type="entry name" value="Gal_mutarotase_sf_dom"/>
</dbReference>
<dbReference type="GO" id="GO:0030246">
    <property type="term" value="F:carbohydrate binding"/>
    <property type="evidence" value="ECO:0007669"/>
    <property type="project" value="InterPro"/>
</dbReference>
<dbReference type="PANTHER" id="PTHR11607">
    <property type="entry name" value="ALPHA-MANNOSIDASE"/>
    <property type="match status" value="1"/>
</dbReference>
<accession>A0A1I7X606</accession>
<evidence type="ECO:0000313" key="3">
    <source>
        <dbReference type="WBParaSite" id="Hba_12905"/>
    </source>
</evidence>
<reference evidence="3" key="1">
    <citation type="submission" date="2016-11" db="UniProtKB">
        <authorList>
            <consortium name="WormBaseParasite"/>
        </authorList>
    </citation>
    <scope>IDENTIFICATION</scope>
</reference>
<proteinExistence type="predicted"/>
<dbReference type="WBParaSite" id="Hba_12905">
    <property type="protein sequence ID" value="Hba_12905"/>
    <property type="gene ID" value="Hba_12905"/>
</dbReference>
<protein>
    <submittedName>
        <fullName evidence="3">Glyco_hydro_38C domain-containing protein</fullName>
    </submittedName>
</protein>
<dbReference type="Proteomes" id="UP000095283">
    <property type="component" value="Unplaced"/>
</dbReference>
<dbReference type="GO" id="GO:0005764">
    <property type="term" value="C:lysosome"/>
    <property type="evidence" value="ECO:0007669"/>
    <property type="project" value="TreeGrafter"/>
</dbReference>
<dbReference type="Pfam" id="PF07748">
    <property type="entry name" value="Glyco_hydro_38C"/>
    <property type="match status" value="1"/>
</dbReference>
<feature type="domain" description="Glycosyl hydrolase family 38 C-terminal" evidence="1">
    <location>
        <begin position="31"/>
        <end position="207"/>
    </location>
</feature>
<dbReference type="GO" id="GO:0004559">
    <property type="term" value="F:alpha-mannosidase activity"/>
    <property type="evidence" value="ECO:0007669"/>
    <property type="project" value="InterPro"/>
</dbReference>
<evidence type="ECO:0000259" key="1">
    <source>
        <dbReference type="Pfam" id="PF07748"/>
    </source>
</evidence>